<dbReference type="AlphaFoldDB" id="A0A094R2G2"/>
<accession>A0A094R2G2</accession>
<gene>
    <name evidence="1" type="ORF">GM51_3945</name>
</gene>
<comment type="caution">
    <text evidence="1">The sequence shown here is derived from an EMBL/GenBank/DDBJ whole genome shotgun (WGS) entry which is preliminary data.</text>
</comment>
<dbReference type="EMBL" id="JNSL01000014">
    <property type="protein sequence ID" value="KGA21111.1"/>
    <property type="molecule type" value="Genomic_DNA"/>
</dbReference>
<sequence>SSDGSGLLQFTLYPNDCTNPLDIVWKTTVEHEVVGAMQRVWSEERDELLPCWLNEGQQVYYGSVLGTAKNFSEFKEVFSWHKRFKKEDLMTAAKRLGYGVDVGTCGNQGGYEAGRLLVEQLIYQFGHEALLSFTKAIVNTPGQDSEKWKVAFEKQFKISYDKWLEKVVPEIEAREL</sequence>
<reference evidence="1" key="1">
    <citation type="submission" date="2014-06" db="EMBL/GenBank/DDBJ databases">
        <title>Key roles for freshwater Actinobacteria revealed by deep metagenomic sequencing.</title>
        <authorList>
            <person name="Ghai R."/>
            <person name="Mizuno C.M."/>
            <person name="Picazo A."/>
            <person name="Camacho A."/>
            <person name="Rodriguez-Valera F."/>
        </authorList>
    </citation>
    <scope>NUCLEOTIDE SEQUENCE</scope>
</reference>
<name>A0A094R2G2_9ZZZZ</name>
<proteinExistence type="predicted"/>
<organism evidence="1">
    <name type="scientific">freshwater metagenome</name>
    <dbReference type="NCBI Taxonomy" id="449393"/>
    <lineage>
        <taxon>unclassified sequences</taxon>
        <taxon>metagenomes</taxon>
        <taxon>ecological metagenomes</taxon>
    </lineage>
</organism>
<evidence type="ECO:0000313" key="1">
    <source>
        <dbReference type="EMBL" id="KGA21111.1"/>
    </source>
</evidence>
<protein>
    <submittedName>
        <fullName evidence="1">Uncharacterized protein</fullName>
    </submittedName>
</protein>
<feature type="non-terminal residue" evidence="1">
    <location>
        <position position="1"/>
    </location>
</feature>